<evidence type="ECO:0000313" key="3">
    <source>
        <dbReference type="Proteomes" id="UP000469763"/>
    </source>
</evidence>
<feature type="transmembrane region" description="Helical" evidence="1">
    <location>
        <begin position="166"/>
        <end position="192"/>
    </location>
</feature>
<comment type="caution">
    <text evidence="2">The sequence shown here is derived from an EMBL/GenBank/DDBJ whole genome shotgun (WGS) entry which is preliminary data.</text>
</comment>
<dbReference type="Proteomes" id="UP000469763">
    <property type="component" value="Unassembled WGS sequence"/>
</dbReference>
<feature type="transmembrane region" description="Helical" evidence="1">
    <location>
        <begin position="42"/>
        <end position="59"/>
    </location>
</feature>
<feature type="transmembrane region" description="Helical" evidence="1">
    <location>
        <begin position="295"/>
        <end position="315"/>
    </location>
</feature>
<dbReference type="AlphaFoldDB" id="A0A7K3THR0"/>
<keyword evidence="1" id="KW-1133">Transmembrane helix</keyword>
<feature type="transmembrane region" description="Helical" evidence="1">
    <location>
        <begin position="71"/>
        <end position="89"/>
    </location>
</feature>
<dbReference type="OrthoDB" id="81897at2"/>
<accession>A0A7K3THR0</accession>
<protein>
    <recommendedName>
        <fullName evidence="4">Conjugal transfer protein TraX</fullName>
    </recommendedName>
</protein>
<evidence type="ECO:0000256" key="1">
    <source>
        <dbReference type="SAM" id="Phobius"/>
    </source>
</evidence>
<keyword evidence="3" id="KW-1185">Reference proteome</keyword>
<keyword evidence="1" id="KW-0812">Transmembrane</keyword>
<feature type="transmembrane region" description="Helical" evidence="1">
    <location>
        <begin position="204"/>
        <end position="226"/>
    </location>
</feature>
<evidence type="ECO:0000313" key="2">
    <source>
        <dbReference type="EMBL" id="NEG78611.1"/>
    </source>
</evidence>
<dbReference type="RefSeq" id="WP_152350329.1">
    <property type="nucleotide sequence ID" value="NZ_WBSN01000007.1"/>
</dbReference>
<proteinExistence type="predicted"/>
<feature type="transmembrane region" description="Helical" evidence="1">
    <location>
        <begin position="12"/>
        <end position="36"/>
    </location>
</feature>
<evidence type="ECO:0008006" key="4">
    <source>
        <dbReference type="Google" id="ProtNLM"/>
    </source>
</evidence>
<feature type="transmembrane region" description="Helical" evidence="1">
    <location>
        <begin position="125"/>
        <end position="146"/>
    </location>
</feature>
<reference evidence="2 3" key="1">
    <citation type="submission" date="2019-10" db="EMBL/GenBank/DDBJ databases">
        <title>Bifidobacterium from non-human primates.</title>
        <authorList>
            <person name="Modesto M."/>
        </authorList>
    </citation>
    <scope>NUCLEOTIDE SEQUENCE [LARGE SCALE GENOMIC DNA]</scope>
    <source>
        <strain evidence="2 3">TREC</strain>
    </source>
</reference>
<name>A0A7K3THR0_9BIFI</name>
<organism evidence="2 3">
    <name type="scientific">Bifidobacterium avesanii</name>
    <dbReference type="NCBI Taxonomy" id="1798157"/>
    <lineage>
        <taxon>Bacteria</taxon>
        <taxon>Bacillati</taxon>
        <taxon>Actinomycetota</taxon>
        <taxon>Actinomycetes</taxon>
        <taxon>Bifidobacteriales</taxon>
        <taxon>Bifidobacteriaceae</taxon>
        <taxon>Bifidobacterium</taxon>
    </lineage>
</organism>
<feature type="transmembrane region" description="Helical" evidence="1">
    <location>
        <begin position="95"/>
        <end position="113"/>
    </location>
</feature>
<keyword evidence="1" id="KW-0472">Membrane</keyword>
<dbReference type="EMBL" id="WHZY01000008">
    <property type="protein sequence ID" value="NEG78611.1"/>
    <property type="molecule type" value="Genomic_DNA"/>
</dbReference>
<sequence>MMETSTTAGRRFGLSSFGLKIVGCVCMVFGSIAMYVPGTPIAFAWIGQAALPIFLYQVGWSCEYTRSRRRYLLRLYAASVATGFILAAWPWPGLGVNVFPVLLHTAIIICMLLEPDVRTRIRYALLYVAWQVGAYVLLYEGVARVVRLIPESYYSQWSASFDLERFLQSLFGMALFMDYGLFYVAVGVGLWLCRKSRAHVTVTMALIGVVSMLIYSESYAMAILQLPGRLLGMEWNEAESLNQTLHRVLFANRLVYAYPAQNLPSDNLGWMMIFALPFMLLHNGRRGCGGRCTKWLFYVFYPVHIMVLFIVGRLLGYGTIF</sequence>
<feature type="transmembrane region" description="Helical" evidence="1">
    <location>
        <begin position="267"/>
        <end position="283"/>
    </location>
</feature>
<gene>
    <name evidence="2" type="ORF">GFD22_06455</name>
</gene>